<evidence type="ECO:0000259" key="10">
    <source>
        <dbReference type="Pfam" id="PF00890"/>
    </source>
</evidence>
<dbReference type="InterPro" id="IPR003953">
    <property type="entry name" value="FAD-dep_OxRdtase_2_FAD-bd"/>
</dbReference>
<dbReference type="GO" id="GO:0008734">
    <property type="term" value="F:L-aspartate oxidase activity"/>
    <property type="evidence" value="ECO:0007669"/>
    <property type="project" value="UniProtKB-EC"/>
</dbReference>
<accession>A0A3M2LEM7</accession>
<evidence type="ECO:0000313" key="13">
    <source>
        <dbReference type="Proteomes" id="UP000279275"/>
    </source>
</evidence>
<gene>
    <name evidence="12" type="ORF">EBN03_01480</name>
</gene>
<evidence type="ECO:0000256" key="1">
    <source>
        <dbReference type="ARBA" id="ARBA00001974"/>
    </source>
</evidence>
<evidence type="ECO:0000259" key="11">
    <source>
        <dbReference type="Pfam" id="PF02910"/>
    </source>
</evidence>
<dbReference type="InterPro" id="IPR015939">
    <property type="entry name" value="Fum_Rdtase/Succ_DH_flav-like_C"/>
</dbReference>
<protein>
    <recommendedName>
        <fullName evidence="2">L-aspartate oxidase</fullName>
    </recommendedName>
    <alternativeName>
        <fullName evidence="7">Quinolinate synthase B</fullName>
    </alternativeName>
</protein>
<feature type="domain" description="FAD-dependent oxidoreductase 2 FAD-binding" evidence="10">
    <location>
        <begin position="7"/>
        <end position="213"/>
    </location>
</feature>
<feature type="region of interest" description="Disordered" evidence="9">
    <location>
        <begin position="467"/>
        <end position="488"/>
    </location>
</feature>
<organism evidence="12 13">
    <name type="scientific">Nocardia stercoris</name>
    <dbReference type="NCBI Taxonomy" id="2483361"/>
    <lineage>
        <taxon>Bacteria</taxon>
        <taxon>Bacillati</taxon>
        <taxon>Actinomycetota</taxon>
        <taxon>Actinomycetes</taxon>
        <taxon>Mycobacteriales</taxon>
        <taxon>Nocardiaceae</taxon>
        <taxon>Nocardia</taxon>
    </lineage>
</organism>
<dbReference type="InterPro" id="IPR037099">
    <property type="entry name" value="Fum_R/Succ_DH_flav-like_C_sf"/>
</dbReference>
<reference evidence="12 13" key="1">
    <citation type="submission" date="2018-10" db="EMBL/GenBank/DDBJ databases">
        <title>Isolation from cow dung.</title>
        <authorList>
            <person name="Ling L."/>
        </authorList>
    </citation>
    <scope>NUCLEOTIDE SEQUENCE [LARGE SCALE GENOMIC DNA]</scope>
    <source>
        <strain evidence="12 13">NEAU-LL90</strain>
    </source>
</reference>
<evidence type="ECO:0000256" key="7">
    <source>
        <dbReference type="ARBA" id="ARBA00030386"/>
    </source>
</evidence>
<sequence length="521" mass="53866">MTPIDADVLVVGGGPAGAWAALAAAYRGASVVLVDKARCGASGPSAHGTVAFWNIPPGTQRAEQVRRTLTGGGALGDPEWIDRVLGETHRRVRDLMLAGYRFLPELSDAAPRVQLDGARYLTRLRRCLAAAGVRILDHHPALQLLIDADGVVTGAGGVRTRSPHESWTIRAGAVVVATGGCAFRSGAAGTDVDTGDGLLMAAEVGGELSGMEFSCAYTLIPGDRMAVRQVGPAPVPSLGPAVTVYDESGAAVDDQGPAGRAAVMRALADGRRIYAVLAELPEPVRRTAARFALADGRVPLRAQLDGTVRGTGGVRIVGFDCATTAPGLFAAGDVTSREAVRGASGGLGGHDGAWSLSSGVWAGAGAAEFARGRDTLGRARPAVPGAGLGPGGGIDPRAVVGLVQEHTLPLRRSYLRSAGSLCDSIAELDGLWPATQWDLGGQGAARVRAREAAALLAVARWTKHSALARPETRGMHRRTDHPGPDRDYELRLLSGGLDQVWVRPDGPDADSSQRPADLTAV</sequence>
<evidence type="ECO:0000256" key="9">
    <source>
        <dbReference type="SAM" id="MobiDB-lite"/>
    </source>
</evidence>
<evidence type="ECO:0000313" key="12">
    <source>
        <dbReference type="EMBL" id="RMI35033.1"/>
    </source>
</evidence>
<evidence type="ECO:0000256" key="4">
    <source>
        <dbReference type="ARBA" id="ARBA00022827"/>
    </source>
</evidence>
<dbReference type="SUPFAM" id="SSF51905">
    <property type="entry name" value="FAD/NAD(P)-binding domain"/>
    <property type="match status" value="1"/>
</dbReference>
<dbReference type="EMBL" id="RFFH01000001">
    <property type="protein sequence ID" value="RMI35033.1"/>
    <property type="molecule type" value="Genomic_DNA"/>
</dbReference>
<dbReference type="Gene3D" id="3.50.50.60">
    <property type="entry name" value="FAD/NAD(P)-binding domain"/>
    <property type="match status" value="1"/>
</dbReference>
<evidence type="ECO:0000256" key="5">
    <source>
        <dbReference type="ARBA" id="ARBA00023002"/>
    </source>
</evidence>
<dbReference type="InterPro" id="IPR036188">
    <property type="entry name" value="FAD/NAD-bd_sf"/>
</dbReference>
<evidence type="ECO:0000256" key="2">
    <source>
        <dbReference type="ARBA" id="ARBA00021901"/>
    </source>
</evidence>
<keyword evidence="3" id="KW-0285">Flavoprotein</keyword>
<keyword evidence="13" id="KW-1185">Reference proteome</keyword>
<feature type="domain" description="Fumarate reductase/succinate dehydrogenase flavoprotein-like C-terminal" evidence="11">
    <location>
        <begin position="446"/>
        <end position="483"/>
    </location>
</feature>
<dbReference type="PANTHER" id="PTHR42716">
    <property type="entry name" value="L-ASPARTATE OXIDASE"/>
    <property type="match status" value="1"/>
</dbReference>
<evidence type="ECO:0000256" key="6">
    <source>
        <dbReference type="ARBA" id="ARBA00029426"/>
    </source>
</evidence>
<dbReference type="PANTHER" id="PTHR42716:SF2">
    <property type="entry name" value="L-ASPARTATE OXIDASE, CHLOROPLASTIC"/>
    <property type="match status" value="1"/>
</dbReference>
<evidence type="ECO:0000256" key="8">
    <source>
        <dbReference type="ARBA" id="ARBA00048305"/>
    </source>
</evidence>
<dbReference type="Pfam" id="PF00890">
    <property type="entry name" value="FAD_binding_2"/>
    <property type="match status" value="1"/>
</dbReference>
<dbReference type="InterPro" id="IPR005288">
    <property type="entry name" value="NadB"/>
</dbReference>
<dbReference type="PRINTS" id="PR00368">
    <property type="entry name" value="FADPNR"/>
</dbReference>
<comment type="catalytic activity">
    <reaction evidence="8">
        <text>L-aspartate + O2 = iminosuccinate + H2O2</text>
        <dbReference type="Rhea" id="RHEA:25876"/>
        <dbReference type="ChEBI" id="CHEBI:15379"/>
        <dbReference type="ChEBI" id="CHEBI:16240"/>
        <dbReference type="ChEBI" id="CHEBI:29991"/>
        <dbReference type="ChEBI" id="CHEBI:77875"/>
        <dbReference type="EC" id="1.4.3.16"/>
    </reaction>
    <physiologicalReaction direction="left-to-right" evidence="8">
        <dbReference type="Rhea" id="RHEA:25877"/>
    </physiologicalReaction>
</comment>
<dbReference type="Gene3D" id="1.20.58.100">
    <property type="entry name" value="Fumarate reductase/succinate dehydrogenase flavoprotein-like, C-terminal domain"/>
    <property type="match status" value="1"/>
</dbReference>
<dbReference type="GO" id="GO:0009435">
    <property type="term" value="P:NAD+ biosynthetic process"/>
    <property type="evidence" value="ECO:0007669"/>
    <property type="project" value="InterPro"/>
</dbReference>
<evidence type="ECO:0000256" key="3">
    <source>
        <dbReference type="ARBA" id="ARBA00022630"/>
    </source>
</evidence>
<dbReference type="Proteomes" id="UP000279275">
    <property type="component" value="Unassembled WGS sequence"/>
</dbReference>
<dbReference type="PRINTS" id="PR00469">
    <property type="entry name" value="PNDRDTASEII"/>
</dbReference>
<dbReference type="SUPFAM" id="SSF46977">
    <property type="entry name" value="Succinate dehydrogenase/fumarate reductase flavoprotein C-terminal domain"/>
    <property type="match status" value="1"/>
</dbReference>
<dbReference type="RefSeq" id="WP_122186006.1">
    <property type="nucleotide sequence ID" value="NZ_RFFH01000001.1"/>
</dbReference>
<dbReference type="Pfam" id="PF02910">
    <property type="entry name" value="Succ_DH_flav_C"/>
    <property type="match status" value="1"/>
</dbReference>
<comment type="function">
    <text evidence="6">Catalyzes the oxidation of L-aspartate to iminoaspartate, the first step in the de novo biosynthesis of NAD(+).</text>
</comment>
<comment type="cofactor">
    <cofactor evidence="1">
        <name>FAD</name>
        <dbReference type="ChEBI" id="CHEBI:57692"/>
    </cofactor>
</comment>
<dbReference type="OrthoDB" id="9805351at2"/>
<comment type="caution">
    <text evidence="12">The sequence shown here is derived from an EMBL/GenBank/DDBJ whole genome shotgun (WGS) entry which is preliminary data.</text>
</comment>
<keyword evidence="5" id="KW-0560">Oxidoreductase</keyword>
<proteinExistence type="predicted"/>
<keyword evidence="4" id="KW-0274">FAD</keyword>
<name>A0A3M2LEM7_9NOCA</name>
<dbReference type="AlphaFoldDB" id="A0A3M2LEM7"/>